<comment type="caution">
    <text evidence="6">The sequence shown here is derived from an EMBL/GenBank/DDBJ whole genome shotgun (WGS) entry which is preliminary data.</text>
</comment>
<organism evidence="6 7">
    <name type="scientific">Candidatus Aphodousia faecigallinarum</name>
    <dbReference type="NCBI Taxonomy" id="2840677"/>
    <lineage>
        <taxon>Bacteria</taxon>
        <taxon>Pseudomonadati</taxon>
        <taxon>Pseudomonadota</taxon>
        <taxon>Betaproteobacteria</taxon>
        <taxon>Burkholderiales</taxon>
        <taxon>Sutterellaceae</taxon>
        <taxon>Sutterellaceae incertae sedis</taxon>
        <taxon>Candidatus Aphodousia</taxon>
    </lineage>
</organism>
<dbReference type="EMBL" id="DVMY01000049">
    <property type="protein sequence ID" value="HIU37176.1"/>
    <property type="molecule type" value="Genomic_DNA"/>
</dbReference>
<reference evidence="6" key="1">
    <citation type="submission" date="2020-10" db="EMBL/GenBank/DDBJ databases">
        <authorList>
            <person name="Gilroy R."/>
        </authorList>
    </citation>
    <scope>NUCLEOTIDE SEQUENCE</scope>
    <source>
        <strain evidence="6">7463</strain>
    </source>
</reference>
<evidence type="ECO:0000256" key="2">
    <source>
        <dbReference type="ARBA" id="ARBA00022989"/>
    </source>
</evidence>
<evidence type="ECO:0000313" key="6">
    <source>
        <dbReference type="EMBL" id="HIU37176.1"/>
    </source>
</evidence>
<feature type="transmembrane region" description="Helical" evidence="4">
    <location>
        <begin position="292"/>
        <end position="311"/>
    </location>
</feature>
<dbReference type="PROSITE" id="PS50850">
    <property type="entry name" value="MFS"/>
    <property type="match status" value="1"/>
</dbReference>
<dbReference type="InterPro" id="IPR020846">
    <property type="entry name" value="MFS_dom"/>
</dbReference>
<dbReference type="Gene3D" id="1.20.1250.20">
    <property type="entry name" value="MFS general substrate transporter like domains"/>
    <property type="match status" value="2"/>
</dbReference>
<protein>
    <submittedName>
        <fullName evidence="6">OFA family MFS transporter</fullName>
    </submittedName>
</protein>
<dbReference type="AlphaFoldDB" id="A0A9D1IIA6"/>
<dbReference type="InterPro" id="IPR036259">
    <property type="entry name" value="MFS_trans_sf"/>
</dbReference>
<dbReference type="InterPro" id="IPR011701">
    <property type="entry name" value="MFS"/>
</dbReference>
<dbReference type="GO" id="GO:0022857">
    <property type="term" value="F:transmembrane transporter activity"/>
    <property type="evidence" value="ECO:0007669"/>
    <property type="project" value="InterPro"/>
</dbReference>
<accession>A0A9D1IIA6</accession>
<evidence type="ECO:0000256" key="3">
    <source>
        <dbReference type="ARBA" id="ARBA00023136"/>
    </source>
</evidence>
<evidence type="ECO:0000256" key="1">
    <source>
        <dbReference type="ARBA" id="ARBA00022692"/>
    </source>
</evidence>
<reference evidence="6" key="2">
    <citation type="journal article" date="2021" name="PeerJ">
        <title>Extensive microbial diversity within the chicken gut microbiome revealed by metagenomics and culture.</title>
        <authorList>
            <person name="Gilroy R."/>
            <person name="Ravi A."/>
            <person name="Getino M."/>
            <person name="Pursley I."/>
            <person name="Horton D.L."/>
            <person name="Alikhan N.F."/>
            <person name="Baker D."/>
            <person name="Gharbi K."/>
            <person name="Hall N."/>
            <person name="Watson M."/>
            <person name="Adriaenssens E.M."/>
            <person name="Foster-Nyarko E."/>
            <person name="Jarju S."/>
            <person name="Secka A."/>
            <person name="Antonio M."/>
            <person name="Oren A."/>
            <person name="Chaudhuri R.R."/>
            <person name="La Ragione R."/>
            <person name="Hildebrand F."/>
            <person name="Pallen M.J."/>
        </authorList>
    </citation>
    <scope>NUCLEOTIDE SEQUENCE</scope>
    <source>
        <strain evidence="6">7463</strain>
    </source>
</reference>
<proteinExistence type="predicted"/>
<dbReference type="CDD" id="cd17353">
    <property type="entry name" value="MFS_OFA_like"/>
    <property type="match status" value="1"/>
</dbReference>
<evidence type="ECO:0000313" key="7">
    <source>
        <dbReference type="Proteomes" id="UP000824083"/>
    </source>
</evidence>
<sequence length="410" mass="43867">MKPLINDSRLEKQRWVVFLLACLILVCAGANYAWSVFAQPLAQHLKGDIGDIAFAFSLASCCSPVAMLIAGWVSDHFGPKPMIILGGLMMGGAFVGCSYASDALTVIVVYGVVFGLGMGATFSSTTGNVLKFFPDRSGFISGLAMAAYGASSVIIPPVAMYLLTRWGVQHAFFILGVAFIVIVVAGGVFSTRCPAGFVPRGFVPKKAVDGHILSLNTFEMMKTKRFWFMWGMGVCGALAGMMAISYAAMIAQFQMRYEPAACAMVVSVVAIGNMSGRFIAGVLSDYIGRVPTLFLAQLLNFLGMLLLWSCGPGDNGLFVIAVVSLGLAFGAYMGVYPSLTTEEFGPAHNSANYGMMVVGFSSTAMIGPYIMNICYSRYGEFSQAYMIGLGITFLGFLFGYFLKRALSQKA</sequence>
<dbReference type="PANTHER" id="PTHR11360:SF317">
    <property type="entry name" value="MAJOR FACILITATOR SUPERFAMILY (MFS) PROFILE DOMAIN-CONTAINING PROTEIN-RELATED"/>
    <property type="match status" value="1"/>
</dbReference>
<feature type="domain" description="Major facilitator superfamily (MFS) profile" evidence="5">
    <location>
        <begin position="1"/>
        <end position="407"/>
    </location>
</feature>
<feature type="transmembrane region" description="Helical" evidence="4">
    <location>
        <begin position="257"/>
        <end position="280"/>
    </location>
</feature>
<feature type="transmembrane region" description="Helical" evidence="4">
    <location>
        <begin position="351"/>
        <end position="371"/>
    </location>
</feature>
<dbReference type="Proteomes" id="UP000824083">
    <property type="component" value="Unassembled WGS sequence"/>
</dbReference>
<dbReference type="SUPFAM" id="SSF103473">
    <property type="entry name" value="MFS general substrate transporter"/>
    <property type="match status" value="1"/>
</dbReference>
<feature type="transmembrane region" description="Helical" evidence="4">
    <location>
        <begin position="227"/>
        <end position="251"/>
    </location>
</feature>
<name>A0A9D1IIA6_9BURK</name>
<feature type="transmembrane region" description="Helical" evidence="4">
    <location>
        <begin position="107"/>
        <end position="130"/>
    </location>
</feature>
<keyword evidence="3 4" id="KW-0472">Membrane</keyword>
<dbReference type="Pfam" id="PF07690">
    <property type="entry name" value="MFS_1"/>
    <property type="match status" value="1"/>
</dbReference>
<feature type="transmembrane region" description="Helical" evidence="4">
    <location>
        <begin position="82"/>
        <end position="101"/>
    </location>
</feature>
<keyword evidence="2 4" id="KW-1133">Transmembrane helix</keyword>
<feature type="transmembrane region" description="Helical" evidence="4">
    <location>
        <begin position="383"/>
        <end position="402"/>
    </location>
</feature>
<dbReference type="PANTHER" id="PTHR11360">
    <property type="entry name" value="MONOCARBOXYLATE TRANSPORTER"/>
    <property type="match status" value="1"/>
</dbReference>
<keyword evidence="1 4" id="KW-0812">Transmembrane</keyword>
<feature type="transmembrane region" description="Helical" evidence="4">
    <location>
        <begin position="170"/>
        <end position="190"/>
    </location>
</feature>
<evidence type="ECO:0000256" key="4">
    <source>
        <dbReference type="SAM" id="Phobius"/>
    </source>
</evidence>
<feature type="transmembrane region" description="Helical" evidence="4">
    <location>
        <begin position="142"/>
        <end position="164"/>
    </location>
</feature>
<evidence type="ECO:0000259" key="5">
    <source>
        <dbReference type="PROSITE" id="PS50850"/>
    </source>
</evidence>
<feature type="transmembrane region" description="Helical" evidence="4">
    <location>
        <begin position="54"/>
        <end position="73"/>
    </location>
</feature>
<dbReference type="InterPro" id="IPR050327">
    <property type="entry name" value="Proton-linked_MCT"/>
</dbReference>
<feature type="transmembrane region" description="Helical" evidence="4">
    <location>
        <begin position="317"/>
        <end position="339"/>
    </location>
</feature>
<gene>
    <name evidence="6" type="ORF">IAC56_02750</name>
</gene>